<evidence type="ECO:0000256" key="2">
    <source>
        <dbReference type="ARBA" id="ARBA00022490"/>
    </source>
</evidence>
<feature type="coiled-coil region" evidence="5">
    <location>
        <begin position="5"/>
        <end position="32"/>
    </location>
</feature>
<dbReference type="AlphaFoldDB" id="A0A2S7AAC9"/>
<dbReference type="PANTHER" id="PTHR33449:SF1">
    <property type="entry name" value="NUCLEOID-ASSOCIATED PROTEIN YBAB"/>
    <property type="match status" value="1"/>
</dbReference>
<accession>A0A2S7AAC9</accession>
<evidence type="ECO:0000256" key="3">
    <source>
        <dbReference type="ARBA" id="ARBA00023125"/>
    </source>
</evidence>
<evidence type="ECO:0000313" key="7">
    <source>
        <dbReference type="EMBL" id="PPU06126.1"/>
    </source>
</evidence>
<feature type="region of interest" description="Disordered" evidence="6">
    <location>
        <begin position="82"/>
        <end position="106"/>
    </location>
</feature>
<evidence type="ECO:0000256" key="6">
    <source>
        <dbReference type="SAM" id="MobiDB-lite"/>
    </source>
</evidence>
<dbReference type="Proteomes" id="UP000239204">
    <property type="component" value="Unassembled WGS sequence"/>
</dbReference>
<dbReference type="Gene3D" id="3.30.1310.10">
    <property type="entry name" value="Nucleoid-associated protein YbaB-like domain"/>
    <property type="match status" value="1"/>
</dbReference>
<dbReference type="PANTHER" id="PTHR33449">
    <property type="entry name" value="NUCLEOID-ASSOCIATED PROTEIN YBAB"/>
    <property type="match status" value="1"/>
</dbReference>
<comment type="subunit">
    <text evidence="1 4">Homodimer.</text>
</comment>
<organism evidence="7 8">
    <name type="scientific">Xanthomonas arboricola</name>
    <dbReference type="NCBI Taxonomy" id="56448"/>
    <lineage>
        <taxon>Bacteria</taxon>
        <taxon>Pseudomonadati</taxon>
        <taxon>Pseudomonadota</taxon>
        <taxon>Gammaproteobacteria</taxon>
        <taxon>Lysobacterales</taxon>
        <taxon>Lysobacteraceae</taxon>
        <taxon>Xanthomonas</taxon>
    </lineage>
</organism>
<keyword evidence="2 4" id="KW-0963">Cytoplasm</keyword>
<dbReference type="SUPFAM" id="SSF82607">
    <property type="entry name" value="YbaB-like"/>
    <property type="match status" value="1"/>
</dbReference>
<dbReference type="NCBIfam" id="TIGR00103">
    <property type="entry name" value="DNA_YbaB_EbfC"/>
    <property type="match status" value="1"/>
</dbReference>
<dbReference type="Pfam" id="PF02575">
    <property type="entry name" value="YbaB_DNA_bd"/>
    <property type="match status" value="1"/>
</dbReference>
<reference evidence="7 8" key="1">
    <citation type="submission" date="2016-08" db="EMBL/GenBank/DDBJ databases">
        <title>Evolution of the type three secretion system and type three effector repertoires in Xanthomonas.</title>
        <authorList>
            <person name="Merda D."/>
            <person name="Briand M."/>
            <person name="Bosis E."/>
            <person name="Rousseau C."/>
            <person name="Portier P."/>
            <person name="Jacques M.-A."/>
            <person name="Fischer-Le Saux M."/>
        </authorList>
    </citation>
    <scope>NUCLEOTIDE SEQUENCE [LARGE SCALE GENOMIC DNA]</scope>
    <source>
        <strain evidence="7 8">CFBP 7645</strain>
    </source>
</reference>
<gene>
    <name evidence="7" type="ORF">XarjCFBP7645_16315</name>
</gene>
<name>A0A2S7AAC9_9XANT</name>
<keyword evidence="3 4" id="KW-0238">DNA-binding</keyword>
<dbReference type="GO" id="GO:0003677">
    <property type="term" value="F:DNA binding"/>
    <property type="evidence" value="ECO:0007669"/>
    <property type="project" value="UniProtKB-UniRule"/>
</dbReference>
<evidence type="ECO:0000256" key="1">
    <source>
        <dbReference type="ARBA" id="ARBA00011738"/>
    </source>
</evidence>
<dbReference type="FunFam" id="3.30.1310.10:FF:000001">
    <property type="entry name" value="Nucleoid-associated protein YbaB"/>
    <property type="match status" value="1"/>
</dbReference>
<dbReference type="InterPro" id="IPR004401">
    <property type="entry name" value="YbaB/EbfC"/>
</dbReference>
<dbReference type="HAMAP" id="MF_00274">
    <property type="entry name" value="DNA_YbaB_EbfC"/>
    <property type="match status" value="1"/>
</dbReference>
<evidence type="ECO:0000256" key="4">
    <source>
        <dbReference type="HAMAP-Rule" id="MF_00274"/>
    </source>
</evidence>
<dbReference type="GO" id="GO:0005829">
    <property type="term" value="C:cytosol"/>
    <property type="evidence" value="ECO:0007669"/>
    <property type="project" value="TreeGrafter"/>
</dbReference>
<proteinExistence type="inferred from homology"/>
<dbReference type="PIRSF" id="PIRSF004555">
    <property type="entry name" value="UCP004555"/>
    <property type="match status" value="1"/>
</dbReference>
<dbReference type="GO" id="GO:0043590">
    <property type="term" value="C:bacterial nucleoid"/>
    <property type="evidence" value="ECO:0007669"/>
    <property type="project" value="UniProtKB-UniRule"/>
</dbReference>
<dbReference type="EMBL" id="MIGY01000003">
    <property type="protein sequence ID" value="PPU06126.1"/>
    <property type="molecule type" value="Genomic_DNA"/>
</dbReference>
<comment type="caution">
    <text evidence="7">The sequence shown here is derived from an EMBL/GenBank/DDBJ whole genome shotgun (WGS) entry which is preliminary data.</text>
</comment>
<protein>
    <recommendedName>
        <fullName evidence="4">Nucleoid-associated protein XarjCFBP7645_16315</fullName>
    </recommendedName>
</protein>
<dbReference type="InterPro" id="IPR036894">
    <property type="entry name" value="YbaB-like_sf"/>
</dbReference>
<evidence type="ECO:0000313" key="8">
    <source>
        <dbReference type="Proteomes" id="UP000239204"/>
    </source>
</evidence>
<evidence type="ECO:0000256" key="5">
    <source>
        <dbReference type="SAM" id="Coils"/>
    </source>
</evidence>
<keyword evidence="5" id="KW-0175">Coiled coil</keyword>
<sequence>MRGNIAQLMQHAQKMQENLQRAQEELAKLEVTGTAGGGMVSVTLTGAKECRKVRIDPSILSDQEMAEDLIAAAFNDASNKIDAESKDRMGSATAGMQLPPGMKLPF</sequence>
<comment type="subcellular location">
    <subcellularLocation>
        <location evidence="4">Cytoplasm</location>
        <location evidence="4">Nucleoid</location>
    </subcellularLocation>
</comment>
<comment type="similarity">
    <text evidence="4">Belongs to the YbaB/EbfC family.</text>
</comment>
<comment type="function">
    <text evidence="4">Binds to DNA and alters its conformation. May be involved in regulation of gene expression, nucleoid organization and DNA protection.</text>
</comment>
<dbReference type="RefSeq" id="WP_104538359.1">
    <property type="nucleotide sequence ID" value="NZ_MIGY01000003.1"/>
</dbReference>